<dbReference type="InterPro" id="IPR036249">
    <property type="entry name" value="Thioredoxin-like_sf"/>
</dbReference>
<gene>
    <name evidence="2" type="ORF">JIN82_11735</name>
</gene>
<dbReference type="RefSeq" id="WP_200311838.1">
    <property type="nucleotide sequence ID" value="NZ_JAENIM010000041.1"/>
</dbReference>
<dbReference type="EMBL" id="JAENIM010000041">
    <property type="protein sequence ID" value="MBK1791824.1"/>
    <property type="molecule type" value="Genomic_DNA"/>
</dbReference>
<accession>A0A8J7MH81</accession>
<keyword evidence="1" id="KW-0732">Signal</keyword>
<reference evidence="2" key="1">
    <citation type="submission" date="2021-01" db="EMBL/GenBank/DDBJ databases">
        <title>Modified the classification status of verrucomicrobia.</title>
        <authorList>
            <person name="Feng X."/>
        </authorList>
    </citation>
    <scope>NUCLEOTIDE SEQUENCE</scope>
    <source>
        <strain evidence="2">_KCTC 22039</strain>
    </source>
</reference>
<keyword evidence="3" id="KW-1185">Reference proteome</keyword>
<proteinExistence type="predicted"/>
<evidence type="ECO:0000313" key="2">
    <source>
        <dbReference type="EMBL" id="MBK1791824.1"/>
    </source>
</evidence>
<comment type="caution">
    <text evidence="2">The sequence shown here is derived from an EMBL/GenBank/DDBJ whole genome shotgun (WGS) entry which is preliminary data.</text>
</comment>
<organism evidence="2 3">
    <name type="scientific">Persicirhabdus sediminis</name>
    <dbReference type="NCBI Taxonomy" id="454144"/>
    <lineage>
        <taxon>Bacteria</taxon>
        <taxon>Pseudomonadati</taxon>
        <taxon>Verrucomicrobiota</taxon>
        <taxon>Verrucomicrobiia</taxon>
        <taxon>Verrucomicrobiales</taxon>
        <taxon>Verrucomicrobiaceae</taxon>
        <taxon>Persicirhabdus</taxon>
    </lineage>
</organism>
<dbReference type="Gene3D" id="3.40.30.10">
    <property type="entry name" value="Glutaredoxin"/>
    <property type="match status" value="1"/>
</dbReference>
<dbReference type="AlphaFoldDB" id="A0A8J7MH81"/>
<protein>
    <recommendedName>
        <fullName evidence="4">Thioredoxin domain-containing protein</fullName>
    </recommendedName>
</protein>
<dbReference type="SUPFAM" id="SSF52833">
    <property type="entry name" value="Thioredoxin-like"/>
    <property type="match status" value="1"/>
</dbReference>
<name>A0A8J7MH81_9BACT</name>
<dbReference type="Proteomes" id="UP000624703">
    <property type="component" value="Unassembled WGS sequence"/>
</dbReference>
<feature type="chain" id="PRO_5035316984" description="Thioredoxin domain-containing protein" evidence="1">
    <location>
        <begin position="23"/>
        <end position="321"/>
    </location>
</feature>
<evidence type="ECO:0000256" key="1">
    <source>
        <dbReference type="SAM" id="SignalP"/>
    </source>
</evidence>
<evidence type="ECO:0008006" key="4">
    <source>
        <dbReference type="Google" id="ProtNLM"/>
    </source>
</evidence>
<feature type="signal peptide" evidence="1">
    <location>
        <begin position="1"/>
        <end position="22"/>
    </location>
</feature>
<sequence>MKRIKLSLSIALLTAFALPSNAQEIPRYDSRQETLERLFSARSEAALQQAIDEARKAGFSEQSLTEARFLFLIDKQDHRALAAMADELEAKKDTFSLNDSEIFSLEDDWLAIISFTKSLAELEQGNIEGFKKNITEAFWLSPQQASAYTPIIEKTKTAEAMKQLTLDLEQRVLQLNVDDGIALKETLKGKSAALIHFWSPWSEASEASMADFILTARELNKHNIAILHTLIDITIEGRGEGQYIYKLHNKDLPYFWLQDTKNNSLSGTLRVRDTPTVCLLTPEGKVLFNGAPSDPNFWNTVKLIAPELQRPNAQPHQGHNH</sequence>
<evidence type="ECO:0000313" key="3">
    <source>
        <dbReference type="Proteomes" id="UP000624703"/>
    </source>
</evidence>